<dbReference type="GO" id="GO:0009851">
    <property type="term" value="P:auxin biosynthetic process"/>
    <property type="evidence" value="ECO:0007669"/>
    <property type="project" value="UniProtKB-KW"/>
</dbReference>
<dbReference type="PANTHER" id="PTHR10742:SF410">
    <property type="entry name" value="LYSINE-SPECIFIC HISTONE DEMETHYLASE 2"/>
    <property type="match status" value="1"/>
</dbReference>
<protein>
    <recommendedName>
        <fullName evidence="4">Tryptophan 2-monooxygenase</fullName>
        <ecNumber evidence="3">1.13.12.3</ecNumber>
    </recommendedName>
</protein>
<dbReference type="InterPro" id="IPR050281">
    <property type="entry name" value="Flavin_monoamine_oxidase"/>
</dbReference>
<evidence type="ECO:0000259" key="7">
    <source>
        <dbReference type="Pfam" id="PF01593"/>
    </source>
</evidence>
<reference evidence="8 9" key="1">
    <citation type="journal article" date="2015" name="Stand. Genomic Sci.">
        <title>Genomic Encyclopedia of Bacterial and Archaeal Type Strains, Phase III: the genomes of soil and plant-associated and newly described type strains.</title>
        <authorList>
            <person name="Whitman W.B."/>
            <person name="Woyke T."/>
            <person name="Klenk H.P."/>
            <person name="Zhou Y."/>
            <person name="Lilburn T.G."/>
            <person name="Beck B.J."/>
            <person name="De Vos P."/>
            <person name="Vandamme P."/>
            <person name="Eisen J.A."/>
            <person name="Garrity G."/>
            <person name="Hugenholtz P."/>
            <person name="Kyrpides N.C."/>
        </authorList>
    </citation>
    <scope>NUCLEOTIDE SEQUENCE [LARGE SCALE GENOMIC DNA]</scope>
    <source>
        <strain evidence="8 9">CGMCC 1.10947</strain>
    </source>
</reference>
<comment type="caution">
    <text evidence="8">The sequence shown here is derived from an EMBL/GenBank/DDBJ whole genome shotgun (WGS) entry which is preliminary data.</text>
</comment>
<comment type="catalytic activity">
    <reaction evidence="6">
        <text>L-tryptophan + O2 = indole-3-acetamide + CO2 + H2O</text>
        <dbReference type="Rhea" id="RHEA:16165"/>
        <dbReference type="ChEBI" id="CHEBI:15377"/>
        <dbReference type="ChEBI" id="CHEBI:15379"/>
        <dbReference type="ChEBI" id="CHEBI:16031"/>
        <dbReference type="ChEBI" id="CHEBI:16526"/>
        <dbReference type="ChEBI" id="CHEBI:57912"/>
        <dbReference type="EC" id="1.13.12.3"/>
    </reaction>
</comment>
<gene>
    <name evidence="8" type="ORF">IQ17_05513</name>
</gene>
<evidence type="ECO:0000256" key="4">
    <source>
        <dbReference type="ARBA" id="ARBA00017871"/>
    </source>
</evidence>
<evidence type="ECO:0000256" key="2">
    <source>
        <dbReference type="ARBA" id="ARBA00005833"/>
    </source>
</evidence>
<dbReference type="SUPFAM" id="SSF51905">
    <property type="entry name" value="FAD/NAD(P)-binding domain"/>
    <property type="match status" value="1"/>
</dbReference>
<dbReference type="Pfam" id="PF01593">
    <property type="entry name" value="Amino_oxidase"/>
    <property type="match status" value="1"/>
</dbReference>
<sequence>MSQQSEHIVIVGAGAGAAGLTAARELARAGRRVTILEARERCGGRIHPLSASQFGYPADGGAEFVHGEAPVTRALLREAGLSLREIAGTQWSFDGMGLSREDRHDLHGAELQAMLRVLKDDLPVADFLRRHFAGADYAPLRQSIERMVEGYDAADPERASTLALREEWMDGGHAPQARIEGGYGALIDVLAAECRCLGVAIRLGCTVSAIEEEGGAVAIRCAGDDGLAGDRAILTVPLPLLREIALPPSARARAAAADDIGFGNVIKILLRFTRPWWRDQGEYLADMTFLLSEETIPVWWTRYPDQHPLLTGWFGGPRTAELSRLDPQGLIAAGLDSLAAIFKLPREVIAHDLMASAAINWTHDPFARGAYSWATPRTRQAQAVLARADGMILFSGEALYRGRDMGTVEAALASGLATAEMMLRR</sequence>
<organism evidence="8 9">
    <name type="scientific">Bradyrhizobium daqingense</name>
    <dbReference type="NCBI Taxonomy" id="993502"/>
    <lineage>
        <taxon>Bacteria</taxon>
        <taxon>Pseudomonadati</taxon>
        <taxon>Pseudomonadota</taxon>
        <taxon>Alphaproteobacteria</taxon>
        <taxon>Hyphomicrobiales</taxon>
        <taxon>Nitrobacteraceae</taxon>
        <taxon>Bradyrhizobium</taxon>
    </lineage>
</organism>
<dbReference type="Gene3D" id="3.50.50.60">
    <property type="entry name" value="FAD/NAD(P)-binding domain"/>
    <property type="match status" value="1"/>
</dbReference>
<dbReference type="PANTHER" id="PTHR10742">
    <property type="entry name" value="FLAVIN MONOAMINE OXIDASE"/>
    <property type="match status" value="1"/>
</dbReference>
<comment type="pathway">
    <text evidence="1">Plant hormone metabolism; auxin biosynthesis.</text>
</comment>
<keyword evidence="5" id="KW-0073">Auxin biosynthesis</keyword>
<dbReference type="Proteomes" id="UP000317176">
    <property type="component" value="Unassembled WGS sequence"/>
</dbReference>
<dbReference type="RefSeq" id="WP_145640297.1">
    <property type="nucleotide sequence ID" value="NZ_CP088014.1"/>
</dbReference>
<name>A0A562KUB9_9BRAD</name>
<dbReference type="EC" id="1.13.12.3" evidence="3"/>
<dbReference type="SUPFAM" id="SSF54373">
    <property type="entry name" value="FAD-linked reductases, C-terminal domain"/>
    <property type="match status" value="1"/>
</dbReference>
<keyword evidence="9" id="KW-1185">Reference proteome</keyword>
<dbReference type="OrthoDB" id="337830at2"/>
<accession>A0A562KUB9</accession>
<evidence type="ECO:0000256" key="6">
    <source>
        <dbReference type="ARBA" id="ARBA00047321"/>
    </source>
</evidence>
<dbReference type="AlphaFoldDB" id="A0A562KUB9"/>
<feature type="domain" description="Amine oxidase" evidence="7">
    <location>
        <begin position="18"/>
        <end position="422"/>
    </location>
</feature>
<dbReference type="InterPro" id="IPR036188">
    <property type="entry name" value="FAD/NAD-bd_sf"/>
</dbReference>
<dbReference type="GO" id="GO:0050361">
    <property type="term" value="F:tryptophan 2-monooxygenase activity"/>
    <property type="evidence" value="ECO:0007669"/>
    <property type="project" value="UniProtKB-EC"/>
</dbReference>
<evidence type="ECO:0000256" key="1">
    <source>
        <dbReference type="ARBA" id="ARBA00004814"/>
    </source>
</evidence>
<dbReference type="InterPro" id="IPR002937">
    <property type="entry name" value="Amino_oxidase"/>
</dbReference>
<proteinExistence type="inferred from homology"/>
<evidence type="ECO:0000256" key="3">
    <source>
        <dbReference type="ARBA" id="ARBA00012535"/>
    </source>
</evidence>
<evidence type="ECO:0000256" key="5">
    <source>
        <dbReference type="ARBA" id="ARBA00023070"/>
    </source>
</evidence>
<dbReference type="EMBL" id="VLKL01000019">
    <property type="protein sequence ID" value="TWH98936.1"/>
    <property type="molecule type" value="Genomic_DNA"/>
</dbReference>
<evidence type="ECO:0000313" key="9">
    <source>
        <dbReference type="Proteomes" id="UP000317176"/>
    </source>
</evidence>
<comment type="similarity">
    <text evidence="2">Belongs to the tryptophan 2-monooxygenase family.</text>
</comment>
<evidence type="ECO:0000313" key="8">
    <source>
        <dbReference type="EMBL" id="TWH98936.1"/>
    </source>
</evidence>